<evidence type="ECO:0000256" key="1">
    <source>
        <dbReference type="SAM" id="SignalP"/>
    </source>
</evidence>
<keyword evidence="1" id="KW-0732">Signal</keyword>
<reference evidence="2 3" key="1">
    <citation type="journal article" date="2018" name="Elife">
        <title>Discovery and characterization of a prevalent human gut bacterial enzyme sufficient for the inactivation of a family of plant toxins.</title>
        <authorList>
            <person name="Koppel N."/>
            <person name="Bisanz J.E."/>
            <person name="Pandelia M.E."/>
            <person name="Turnbaugh P.J."/>
            <person name="Balskus E.P."/>
        </authorList>
    </citation>
    <scope>NUCLEOTIDE SEQUENCE [LARGE SCALE GENOMIC DNA]</scope>
    <source>
        <strain evidence="3">anaerobia AP69FAA</strain>
    </source>
</reference>
<protein>
    <recommendedName>
        <fullName evidence="4">Alternate-type signal peptide domain-containing protein</fullName>
    </recommendedName>
</protein>
<feature type="chain" id="PRO_5038611280" description="Alternate-type signal peptide domain-containing protein" evidence="1">
    <location>
        <begin position="35"/>
        <end position="218"/>
    </location>
</feature>
<evidence type="ECO:0008006" key="4">
    <source>
        <dbReference type="Google" id="ProtNLM"/>
    </source>
</evidence>
<name>A0A369L9I0_9ACTN</name>
<dbReference type="AlphaFoldDB" id="A0A369L9I0"/>
<dbReference type="EMBL" id="PPTP01000007">
    <property type="protein sequence ID" value="RDB54846.1"/>
    <property type="molecule type" value="Genomic_DNA"/>
</dbReference>
<dbReference type="Proteomes" id="UP000253792">
    <property type="component" value="Unassembled WGS sequence"/>
</dbReference>
<evidence type="ECO:0000313" key="2">
    <source>
        <dbReference type="EMBL" id="RDB54846.1"/>
    </source>
</evidence>
<gene>
    <name evidence="2" type="ORF">C1880_08350</name>
</gene>
<organism evidence="2 3">
    <name type="scientific">Senegalimassilia anaerobia</name>
    <dbReference type="NCBI Taxonomy" id="1473216"/>
    <lineage>
        <taxon>Bacteria</taxon>
        <taxon>Bacillati</taxon>
        <taxon>Actinomycetota</taxon>
        <taxon>Coriobacteriia</taxon>
        <taxon>Coriobacteriales</taxon>
        <taxon>Coriobacteriaceae</taxon>
        <taxon>Senegalimassilia</taxon>
    </lineage>
</organism>
<proteinExistence type="predicted"/>
<keyword evidence="3" id="KW-1185">Reference proteome</keyword>
<accession>A0A369L9I0</accession>
<sequence>MNPMQETTLHNQKRTLTLAALALAALLCICGALAYTVGTAPADNVISFGSVKVRVCEYTLDGQGREVLFKPDARGEYPETKATSDGVSRIVRLQNAGTQSEYVRARLSMKAVAPDGPSSDASGNVVFNVHDGAGAAWVDGGDGWYYYRGNAADGGQLEPGTATENLMDSLRFTGDFHDAARGGRYKLEIEAQAVQAKNQNTDDAALDVLDVAGWPETR</sequence>
<feature type="signal peptide" evidence="1">
    <location>
        <begin position="1"/>
        <end position="34"/>
    </location>
</feature>
<evidence type="ECO:0000313" key="3">
    <source>
        <dbReference type="Proteomes" id="UP000253792"/>
    </source>
</evidence>
<comment type="caution">
    <text evidence="2">The sequence shown here is derived from an EMBL/GenBank/DDBJ whole genome shotgun (WGS) entry which is preliminary data.</text>
</comment>